<dbReference type="InterPro" id="IPR011006">
    <property type="entry name" value="CheY-like_superfamily"/>
</dbReference>
<dbReference type="STRING" id="1122184.SAMN02745176_01599"/>
<dbReference type="Gene3D" id="3.40.50.2300">
    <property type="match status" value="1"/>
</dbReference>
<reference evidence="6 7" key="1">
    <citation type="submission" date="2016-11" db="EMBL/GenBank/DDBJ databases">
        <authorList>
            <person name="Jaros S."/>
            <person name="Januszkiewicz K."/>
            <person name="Wedrychowicz H."/>
        </authorList>
    </citation>
    <scope>NUCLEOTIDE SEQUENCE [LARGE SCALE GENOMIC DNA]</scope>
    <source>
        <strain evidence="6 7">DSM 19022</strain>
    </source>
</reference>
<sequence length="136" mass="16142">MKYKYKVLIVDEDENILYDIKKLLEQETYVVETTQSAMEAFEKVKKDKYHIVLVDTDFHEMNGIELLKEIKRYDALTQVIMMSGHSTMEKILNSLEYGANDYILKPFRSMDHVIGVIDYSVQKLERWRKSIIEIVK</sequence>
<comment type="function">
    <text evidence="3">May play the central regulatory role in sporulation. It may be an element of the effector pathway responsible for the activation of sporulation genes in response to nutritional stress. Spo0A may act in concert with spo0H (a sigma factor) to control the expression of some genes that are critical to the sporulation process.</text>
</comment>
<dbReference type="AlphaFoldDB" id="A0A1M6EJQ0"/>
<keyword evidence="7" id="KW-1185">Reference proteome</keyword>
<dbReference type="Pfam" id="PF00072">
    <property type="entry name" value="Response_reg"/>
    <property type="match status" value="1"/>
</dbReference>
<dbReference type="SUPFAM" id="SSF52172">
    <property type="entry name" value="CheY-like"/>
    <property type="match status" value="1"/>
</dbReference>
<dbReference type="SMART" id="SM00448">
    <property type="entry name" value="REC"/>
    <property type="match status" value="1"/>
</dbReference>
<proteinExistence type="predicted"/>
<dbReference type="InterPro" id="IPR001789">
    <property type="entry name" value="Sig_transdc_resp-reg_receiver"/>
</dbReference>
<dbReference type="GO" id="GO:0000160">
    <property type="term" value="P:phosphorelay signal transduction system"/>
    <property type="evidence" value="ECO:0007669"/>
    <property type="project" value="InterPro"/>
</dbReference>
<feature type="domain" description="Response regulatory" evidence="5">
    <location>
        <begin position="6"/>
        <end position="120"/>
    </location>
</feature>
<gene>
    <name evidence="6" type="ORF">SAMN02745176_01599</name>
</gene>
<dbReference type="PANTHER" id="PTHR44591:SF3">
    <property type="entry name" value="RESPONSE REGULATORY DOMAIN-CONTAINING PROTEIN"/>
    <property type="match status" value="1"/>
</dbReference>
<feature type="modified residue" description="4-aspartylphosphate" evidence="4">
    <location>
        <position position="55"/>
    </location>
</feature>
<evidence type="ECO:0000313" key="7">
    <source>
        <dbReference type="Proteomes" id="UP000184442"/>
    </source>
</evidence>
<evidence type="ECO:0000256" key="1">
    <source>
        <dbReference type="ARBA" id="ARBA00018672"/>
    </source>
</evidence>
<keyword evidence="2 4" id="KW-0597">Phosphoprotein</keyword>
<evidence type="ECO:0000256" key="2">
    <source>
        <dbReference type="ARBA" id="ARBA00022553"/>
    </source>
</evidence>
<evidence type="ECO:0000256" key="3">
    <source>
        <dbReference type="ARBA" id="ARBA00024867"/>
    </source>
</evidence>
<organism evidence="6 7">
    <name type="scientific">Lutispora thermophila DSM 19022</name>
    <dbReference type="NCBI Taxonomy" id="1122184"/>
    <lineage>
        <taxon>Bacteria</taxon>
        <taxon>Bacillati</taxon>
        <taxon>Bacillota</taxon>
        <taxon>Clostridia</taxon>
        <taxon>Lutisporales</taxon>
        <taxon>Lutisporaceae</taxon>
        <taxon>Lutispora</taxon>
    </lineage>
</organism>
<dbReference type="CDD" id="cd00156">
    <property type="entry name" value="REC"/>
    <property type="match status" value="1"/>
</dbReference>
<dbReference type="PANTHER" id="PTHR44591">
    <property type="entry name" value="STRESS RESPONSE REGULATOR PROTEIN 1"/>
    <property type="match status" value="1"/>
</dbReference>
<dbReference type="OrthoDB" id="342399at2"/>
<dbReference type="Proteomes" id="UP000184442">
    <property type="component" value="Unassembled WGS sequence"/>
</dbReference>
<protein>
    <recommendedName>
        <fullName evidence="1">Stage 0 sporulation protein A homolog</fullName>
    </recommendedName>
</protein>
<dbReference type="RefSeq" id="WP_073025689.1">
    <property type="nucleotide sequence ID" value="NZ_FQZS01000009.1"/>
</dbReference>
<evidence type="ECO:0000256" key="4">
    <source>
        <dbReference type="PROSITE-ProRule" id="PRU00169"/>
    </source>
</evidence>
<dbReference type="EMBL" id="FQZS01000009">
    <property type="protein sequence ID" value="SHI85659.1"/>
    <property type="molecule type" value="Genomic_DNA"/>
</dbReference>
<dbReference type="InterPro" id="IPR050595">
    <property type="entry name" value="Bact_response_regulator"/>
</dbReference>
<dbReference type="PROSITE" id="PS50110">
    <property type="entry name" value="RESPONSE_REGULATORY"/>
    <property type="match status" value="1"/>
</dbReference>
<accession>A0A1M6EJQ0</accession>
<evidence type="ECO:0000313" key="6">
    <source>
        <dbReference type="EMBL" id="SHI85659.1"/>
    </source>
</evidence>
<name>A0A1M6EJQ0_9FIRM</name>
<evidence type="ECO:0000259" key="5">
    <source>
        <dbReference type="PROSITE" id="PS50110"/>
    </source>
</evidence>